<dbReference type="PROSITE" id="PS00028">
    <property type="entry name" value="ZINC_FINGER_C2H2_1"/>
    <property type="match status" value="5"/>
</dbReference>
<dbReference type="Gene3D" id="3.30.160.60">
    <property type="entry name" value="Classic Zinc Finger"/>
    <property type="match status" value="4"/>
</dbReference>
<dbReference type="GO" id="GO:0005634">
    <property type="term" value="C:nucleus"/>
    <property type="evidence" value="ECO:0007669"/>
    <property type="project" value="UniProtKB-SubCell"/>
</dbReference>
<dbReference type="PANTHER" id="PTHR24394">
    <property type="entry name" value="ZINC FINGER PROTEIN"/>
    <property type="match status" value="1"/>
</dbReference>
<evidence type="ECO:0000256" key="10">
    <source>
        <dbReference type="PROSITE-ProRule" id="PRU00042"/>
    </source>
</evidence>
<dbReference type="AlphaFoldDB" id="A0AAV6V994"/>
<evidence type="ECO:0000256" key="5">
    <source>
        <dbReference type="ARBA" id="ARBA00022833"/>
    </source>
</evidence>
<dbReference type="Proteomes" id="UP000827092">
    <property type="component" value="Unassembled WGS sequence"/>
</dbReference>
<evidence type="ECO:0000313" key="12">
    <source>
        <dbReference type="EMBL" id="KAG8192303.1"/>
    </source>
</evidence>
<comment type="subcellular location">
    <subcellularLocation>
        <location evidence="1">Nucleus</location>
    </subcellularLocation>
</comment>
<keyword evidence="6" id="KW-0805">Transcription regulation</keyword>
<evidence type="ECO:0000256" key="3">
    <source>
        <dbReference type="ARBA" id="ARBA00022737"/>
    </source>
</evidence>
<keyword evidence="4 10" id="KW-0863">Zinc-finger</keyword>
<dbReference type="GO" id="GO:0008270">
    <property type="term" value="F:zinc ion binding"/>
    <property type="evidence" value="ECO:0007669"/>
    <property type="project" value="UniProtKB-KW"/>
</dbReference>
<keyword evidence="8" id="KW-0804">Transcription</keyword>
<dbReference type="SMART" id="SM00355">
    <property type="entry name" value="ZnF_C2H2"/>
    <property type="match status" value="6"/>
</dbReference>
<accession>A0AAV6V994</accession>
<dbReference type="PROSITE" id="PS50157">
    <property type="entry name" value="ZINC_FINGER_C2H2_2"/>
    <property type="match status" value="6"/>
</dbReference>
<evidence type="ECO:0000256" key="4">
    <source>
        <dbReference type="ARBA" id="ARBA00022771"/>
    </source>
</evidence>
<dbReference type="Pfam" id="PF00096">
    <property type="entry name" value="zf-C2H2"/>
    <property type="match status" value="3"/>
</dbReference>
<dbReference type="SUPFAM" id="SSF57667">
    <property type="entry name" value="beta-beta-alpha zinc fingers"/>
    <property type="match status" value="3"/>
</dbReference>
<organism evidence="12 13">
    <name type="scientific">Oedothorax gibbosus</name>
    <dbReference type="NCBI Taxonomy" id="931172"/>
    <lineage>
        <taxon>Eukaryota</taxon>
        <taxon>Metazoa</taxon>
        <taxon>Ecdysozoa</taxon>
        <taxon>Arthropoda</taxon>
        <taxon>Chelicerata</taxon>
        <taxon>Arachnida</taxon>
        <taxon>Araneae</taxon>
        <taxon>Araneomorphae</taxon>
        <taxon>Entelegynae</taxon>
        <taxon>Araneoidea</taxon>
        <taxon>Linyphiidae</taxon>
        <taxon>Erigoninae</taxon>
        <taxon>Oedothorax</taxon>
    </lineage>
</organism>
<evidence type="ECO:0000259" key="11">
    <source>
        <dbReference type="PROSITE" id="PS50157"/>
    </source>
</evidence>
<dbReference type="GO" id="GO:0000981">
    <property type="term" value="F:DNA-binding transcription factor activity, RNA polymerase II-specific"/>
    <property type="evidence" value="ECO:0007669"/>
    <property type="project" value="TreeGrafter"/>
</dbReference>
<feature type="domain" description="C2H2-type" evidence="11">
    <location>
        <begin position="250"/>
        <end position="277"/>
    </location>
</feature>
<feature type="domain" description="C2H2-type" evidence="11">
    <location>
        <begin position="221"/>
        <end position="248"/>
    </location>
</feature>
<feature type="domain" description="C2H2-type" evidence="11">
    <location>
        <begin position="278"/>
        <end position="305"/>
    </location>
</feature>
<evidence type="ECO:0000256" key="9">
    <source>
        <dbReference type="ARBA" id="ARBA00023242"/>
    </source>
</evidence>
<feature type="domain" description="C2H2-type" evidence="11">
    <location>
        <begin position="306"/>
        <end position="333"/>
    </location>
</feature>
<keyword evidence="2" id="KW-0479">Metal-binding</keyword>
<evidence type="ECO:0000256" key="2">
    <source>
        <dbReference type="ARBA" id="ARBA00022723"/>
    </source>
</evidence>
<reference evidence="12 13" key="1">
    <citation type="journal article" date="2022" name="Nat. Ecol. Evol.">
        <title>A masculinizing supergene underlies an exaggerated male reproductive morph in a spider.</title>
        <authorList>
            <person name="Hendrickx F."/>
            <person name="De Corte Z."/>
            <person name="Sonet G."/>
            <person name="Van Belleghem S.M."/>
            <person name="Kostlbacher S."/>
            <person name="Vangestel C."/>
        </authorList>
    </citation>
    <scope>NUCLEOTIDE SEQUENCE [LARGE SCALE GENOMIC DNA]</scope>
    <source>
        <strain evidence="12">W744_W776</strain>
    </source>
</reference>
<keyword evidence="5" id="KW-0862">Zinc</keyword>
<evidence type="ECO:0000256" key="6">
    <source>
        <dbReference type="ARBA" id="ARBA00023015"/>
    </source>
</evidence>
<feature type="domain" description="C2H2-type" evidence="11">
    <location>
        <begin position="334"/>
        <end position="356"/>
    </location>
</feature>
<dbReference type="GO" id="GO:0003677">
    <property type="term" value="F:DNA binding"/>
    <property type="evidence" value="ECO:0007669"/>
    <property type="project" value="UniProtKB-KW"/>
</dbReference>
<evidence type="ECO:0000256" key="8">
    <source>
        <dbReference type="ARBA" id="ARBA00023163"/>
    </source>
</evidence>
<keyword evidence="3" id="KW-0677">Repeat</keyword>
<evidence type="ECO:0000256" key="1">
    <source>
        <dbReference type="ARBA" id="ARBA00004123"/>
    </source>
</evidence>
<sequence>MSDCCQVPTGDLLDNLITHECVPCKKCVECHHCLRATGYLREAFMKPRSIQKFMDTEEEIDDVLDAVLAHQGGAEPPRYILVGPKNEIVETFPRTKKTLKISPTSDEEVESDTPVTDAVQKLVQGFPSSKLTVQQNLKLLSSKLTRPQNVSIGIEPISSKDGQTTSSVAICIETDSDSEDNVVENPVIHRTIFRCDKCEKTFTNEKDLTIHSVYHSVEDGHTCDICGASFKYSYELIKHNLQHTEKNASWVCKLCKKIFRNALEHTVHMGMHNNEKPFACDICGKRFDGNFKLQRHFRTHTDIYPFQCEKCSKKCRTMAQLRTHNMIHDGVMNYTCAVCERQFRHHCNLKTHLLRHHKVSDASDASDK</sequence>
<proteinExistence type="predicted"/>
<evidence type="ECO:0000256" key="7">
    <source>
        <dbReference type="ARBA" id="ARBA00023125"/>
    </source>
</evidence>
<feature type="domain" description="C2H2-type" evidence="11">
    <location>
        <begin position="193"/>
        <end position="220"/>
    </location>
</feature>
<dbReference type="PANTHER" id="PTHR24394:SF29">
    <property type="entry name" value="MYONEURIN"/>
    <property type="match status" value="1"/>
</dbReference>
<keyword evidence="9" id="KW-0539">Nucleus</keyword>
<dbReference type="InterPro" id="IPR013087">
    <property type="entry name" value="Znf_C2H2_type"/>
</dbReference>
<name>A0AAV6V994_9ARAC</name>
<dbReference type="FunFam" id="3.30.160.60:FF:000267">
    <property type="entry name" value="Zinc finger and BTB domain-containing 49"/>
    <property type="match status" value="1"/>
</dbReference>
<gene>
    <name evidence="12" type="ORF">JTE90_002125</name>
</gene>
<keyword evidence="7" id="KW-0238">DNA-binding</keyword>
<evidence type="ECO:0000313" key="13">
    <source>
        <dbReference type="Proteomes" id="UP000827092"/>
    </source>
</evidence>
<comment type="caution">
    <text evidence="12">The sequence shown here is derived from an EMBL/GenBank/DDBJ whole genome shotgun (WGS) entry which is preliminary data.</text>
</comment>
<dbReference type="InterPro" id="IPR036236">
    <property type="entry name" value="Znf_C2H2_sf"/>
</dbReference>
<protein>
    <recommendedName>
        <fullName evidence="11">C2H2-type domain-containing protein</fullName>
    </recommendedName>
</protein>
<dbReference type="EMBL" id="JAFNEN010000141">
    <property type="protein sequence ID" value="KAG8192303.1"/>
    <property type="molecule type" value="Genomic_DNA"/>
</dbReference>
<keyword evidence="13" id="KW-1185">Reference proteome</keyword>